<organism evidence="2 3">
    <name type="scientific">Mycoplasma seminis</name>
    <dbReference type="NCBI Taxonomy" id="512749"/>
    <lineage>
        <taxon>Bacteria</taxon>
        <taxon>Bacillati</taxon>
        <taxon>Mycoplasmatota</taxon>
        <taxon>Mollicutes</taxon>
        <taxon>Mycoplasmataceae</taxon>
        <taxon>Mycoplasma</taxon>
    </lineage>
</organism>
<dbReference type="RefSeq" id="WP_305938034.1">
    <property type="nucleotide sequence ID" value="NZ_CP132191.1"/>
</dbReference>
<keyword evidence="1" id="KW-0472">Membrane</keyword>
<evidence type="ECO:0000313" key="3">
    <source>
        <dbReference type="Proteomes" id="UP001237011"/>
    </source>
</evidence>
<feature type="transmembrane region" description="Helical" evidence="1">
    <location>
        <begin position="158"/>
        <end position="179"/>
    </location>
</feature>
<accession>A0ABY9HBN4</accession>
<name>A0ABY9HBN4_9MOLU</name>
<dbReference type="EMBL" id="CP132191">
    <property type="protein sequence ID" value="WLP85604.1"/>
    <property type="molecule type" value="Genomic_DNA"/>
</dbReference>
<keyword evidence="1" id="KW-0812">Transmembrane</keyword>
<reference evidence="2" key="1">
    <citation type="submission" date="2023-08" db="EMBL/GenBank/DDBJ databases">
        <title>Complete genome sequence of Mycoplasma seminis 2200.</title>
        <authorList>
            <person name="Spergser J."/>
        </authorList>
    </citation>
    <scope>NUCLEOTIDE SEQUENCE [LARGE SCALE GENOMIC DNA]</scope>
    <source>
        <strain evidence="2">2200</strain>
    </source>
</reference>
<sequence length="252" mass="29022">MNSTQKQDFTDVTFEKTSISAKTQFYAIMLLTFIVGLVLMLSLAVGLSFWFSTEHFANFFEQHWIALIIALVVIFLVNFFLTMFIGMFKNPYVKLALFPVFIIFYGIVIALAFFAYFNLASPETMNNMPAMIGIMLIPAGVMVIAAILGLFQLVNIRVMWIFVAFLSVAFLITFFVSFFVYRANWYVTVIGTALISINMIIQWWMIRKTADVAQYMSKRDMLSIAIQEGILLFISYAQLLWYVIMLFVGRRD</sequence>
<keyword evidence="3" id="KW-1185">Reference proteome</keyword>
<gene>
    <name evidence="2" type="ORF">Q8852_00345</name>
</gene>
<evidence type="ECO:0000313" key="2">
    <source>
        <dbReference type="EMBL" id="WLP85604.1"/>
    </source>
</evidence>
<keyword evidence="1" id="KW-1133">Transmembrane helix</keyword>
<feature type="transmembrane region" description="Helical" evidence="1">
    <location>
        <begin position="129"/>
        <end position="151"/>
    </location>
</feature>
<feature type="transmembrane region" description="Helical" evidence="1">
    <location>
        <begin position="185"/>
        <end position="204"/>
    </location>
</feature>
<dbReference type="NCBIfam" id="NF045951">
    <property type="entry name" value="MAG0110_fam"/>
    <property type="match status" value="1"/>
</dbReference>
<feature type="transmembrane region" description="Helical" evidence="1">
    <location>
        <begin position="63"/>
        <end position="88"/>
    </location>
</feature>
<feature type="transmembrane region" description="Helical" evidence="1">
    <location>
        <begin position="25"/>
        <end position="51"/>
    </location>
</feature>
<dbReference type="Proteomes" id="UP001237011">
    <property type="component" value="Chromosome"/>
</dbReference>
<proteinExistence type="predicted"/>
<feature type="transmembrane region" description="Helical" evidence="1">
    <location>
        <begin position="225"/>
        <end position="248"/>
    </location>
</feature>
<evidence type="ECO:0000256" key="1">
    <source>
        <dbReference type="SAM" id="Phobius"/>
    </source>
</evidence>
<evidence type="ECO:0008006" key="4">
    <source>
        <dbReference type="Google" id="ProtNLM"/>
    </source>
</evidence>
<feature type="transmembrane region" description="Helical" evidence="1">
    <location>
        <begin position="95"/>
        <end position="117"/>
    </location>
</feature>
<protein>
    <recommendedName>
        <fullName evidence="4">Bax inhibitor-1/YccA family protein</fullName>
    </recommendedName>
</protein>